<dbReference type="OrthoDB" id="342730at2759"/>
<dbReference type="Proteomes" id="UP000699462">
    <property type="component" value="Unassembled WGS sequence"/>
</dbReference>
<comment type="caution">
    <text evidence="1">The sequence shown here is derived from an EMBL/GenBank/DDBJ whole genome shotgun (WGS) entry which is preliminary data.</text>
</comment>
<evidence type="ECO:0000313" key="1">
    <source>
        <dbReference type="EMBL" id="KAF8568504.1"/>
    </source>
</evidence>
<name>A0A8T0DNH2_9TREM</name>
<dbReference type="GO" id="GO:0043161">
    <property type="term" value="P:proteasome-mediated ubiquitin-dependent protein catabolic process"/>
    <property type="evidence" value="ECO:0007669"/>
    <property type="project" value="TreeGrafter"/>
</dbReference>
<dbReference type="AlphaFoldDB" id="A0A8T0DNH2"/>
<dbReference type="GO" id="GO:0008270">
    <property type="term" value="F:zinc ion binding"/>
    <property type="evidence" value="ECO:0007669"/>
    <property type="project" value="UniProtKB-KW"/>
</dbReference>
<dbReference type="PANTHER" id="PTHR24104:SF25">
    <property type="entry name" value="PROTEIN LIN-41"/>
    <property type="match status" value="1"/>
</dbReference>
<gene>
    <name evidence="1" type="ORF">P879_05075</name>
</gene>
<proteinExistence type="predicted"/>
<sequence>GIPRIASLQCGHFGGFGTTTGEFREPNAIAILPGGVIAVADGNAELIKFFSFSGRPLYSWKVTSDRSNTAFPNCLAVRASPEQSLGTYPPRLQHMLINSSRSESSNTQTHWTSIAREGNSVEVYTWLVVVLRKPCPAVQIYAVAGKRLREFAYDLVSPKGVAVDRDGRIIVVESHIMRTTIYSWHGAPLNRFHMQLDFPTSVAIDSNYRIYITDNLGHRVALYNYAGEPLGHIGARGLTNYPVGVVVFPAPSTSCAKSIRELVVVVDNHNRLNVTVFRPSGHLIYAMHSVTKHAQTYAIAVDTTIEDKASVGFDPFTSQAACGCQKPGITLNLFIASKDYHIYRYNLPESLIC</sequence>
<dbReference type="EMBL" id="JTDF01002731">
    <property type="protein sequence ID" value="KAF8568504.1"/>
    <property type="molecule type" value="Genomic_DNA"/>
</dbReference>
<dbReference type="GO" id="GO:0061630">
    <property type="term" value="F:ubiquitin protein ligase activity"/>
    <property type="evidence" value="ECO:0007669"/>
    <property type="project" value="TreeGrafter"/>
</dbReference>
<dbReference type="InterPro" id="IPR050952">
    <property type="entry name" value="TRIM-NHL_E3_ligases"/>
</dbReference>
<feature type="non-terminal residue" evidence="1">
    <location>
        <position position="1"/>
    </location>
</feature>
<keyword evidence="2" id="KW-1185">Reference proteome</keyword>
<dbReference type="Gene3D" id="2.120.10.30">
    <property type="entry name" value="TolB, C-terminal domain"/>
    <property type="match status" value="2"/>
</dbReference>
<protein>
    <recommendedName>
        <fullName evidence="3">Tripartite motif-containing protein 2/3</fullName>
    </recommendedName>
</protein>
<dbReference type="InterPro" id="IPR011042">
    <property type="entry name" value="6-blade_b-propeller_TolB-like"/>
</dbReference>
<dbReference type="PANTHER" id="PTHR24104">
    <property type="entry name" value="E3 UBIQUITIN-PROTEIN LIGASE NHLRC1-RELATED"/>
    <property type="match status" value="1"/>
</dbReference>
<reference evidence="1 2" key="1">
    <citation type="submission" date="2019-07" db="EMBL/GenBank/DDBJ databases">
        <title>Annotation for the trematode Paragonimus westermani.</title>
        <authorList>
            <person name="Choi Y.-J."/>
        </authorList>
    </citation>
    <scope>NUCLEOTIDE SEQUENCE [LARGE SCALE GENOMIC DNA]</scope>
    <source>
        <strain evidence="1">180907_Pwestermani</strain>
    </source>
</reference>
<accession>A0A8T0DNH2</accession>
<dbReference type="SUPFAM" id="SSF101898">
    <property type="entry name" value="NHL repeat"/>
    <property type="match status" value="1"/>
</dbReference>
<organism evidence="1 2">
    <name type="scientific">Paragonimus westermani</name>
    <dbReference type="NCBI Taxonomy" id="34504"/>
    <lineage>
        <taxon>Eukaryota</taxon>
        <taxon>Metazoa</taxon>
        <taxon>Spiralia</taxon>
        <taxon>Lophotrochozoa</taxon>
        <taxon>Platyhelminthes</taxon>
        <taxon>Trematoda</taxon>
        <taxon>Digenea</taxon>
        <taxon>Plagiorchiida</taxon>
        <taxon>Troglotremata</taxon>
        <taxon>Troglotrematidae</taxon>
        <taxon>Paragonimus</taxon>
    </lineage>
</organism>
<evidence type="ECO:0000313" key="2">
    <source>
        <dbReference type="Proteomes" id="UP000699462"/>
    </source>
</evidence>
<dbReference type="GO" id="GO:0000209">
    <property type="term" value="P:protein polyubiquitination"/>
    <property type="evidence" value="ECO:0007669"/>
    <property type="project" value="TreeGrafter"/>
</dbReference>
<evidence type="ECO:0008006" key="3">
    <source>
        <dbReference type="Google" id="ProtNLM"/>
    </source>
</evidence>